<comment type="caution">
    <text evidence="1">The sequence shown here is derived from an EMBL/GenBank/DDBJ whole genome shotgun (WGS) entry which is preliminary data.</text>
</comment>
<protein>
    <submittedName>
        <fullName evidence="1">Uncharacterized protein</fullName>
    </submittedName>
</protein>
<proteinExistence type="predicted"/>
<dbReference type="EMBL" id="JACHOT010000009">
    <property type="protein sequence ID" value="MBB4653025.1"/>
    <property type="molecule type" value="Genomic_DNA"/>
</dbReference>
<name>A0ABR6LAI7_9HYPH</name>
<evidence type="ECO:0000313" key="1">
    <source>
        <dbReference type="EMBL" id="MBB4653025.1"/>
    </source>
</evidence>
<dbReference type="RefSeq" id="WP_183264422.1">
    <property type="nucleotide sequence ID" value="NZ_BAAAVZ010000026.1"/>
</dbReference>
<evidence type="ECO:0000313" key="2">
    <source>
        <dbReference type="Proteomes" id="UP000539538"/>
    </source>
</evidence>
<sequence>MVQRIIYPNDSGGIVVLICHRADGTPLTNLPLSDVARKDVPVGVPYRFVDESEIPIDRSQRDLWTADFSEPEGHGIGAEAWLAEQAAIAAEAEEPQE</sequence>
<reference evidence="1 2" key="1">
    <citation type="submission" date="2020-08" db="EMBL/GenBank/DDBJ databases">
        <title>Genomic Encyclopedia of Type Strains, Phase IV (KMG-IV): sequencing the most valuable type-strain genomes for metagenomic binning, comparative biology and taxonomic classification.</title>
        <authorList>
            <person name="Goeker M."/>
        </authorList>
    </citation>
    <scope>NUCLEOTIDE SEQUENCE [LARGE SCALE GENOMIC DNA]</scope>
    <source>
        <strain evidence="1 2">DSM 7050</strain>
    </source>
</reference>
<dbReference type="Proteomes" id="UP000539538">
    <property type="component" value="Unassembled WGS sequence"/>
</dbReference>
<organism evidence="1 2">
    <name type="scientific">Aminobacter niigataensis</name>
    <dbReference type="NCBI Taxonomy" id="83265"/>
    <lineage>
        <taxon>Bacteria</taxon>
        <taxon>Pseudomonadati</taxon>
        <taxon>Pseudomonadota</taxon>
        <taxon>Alphaproteobacteria</taxon>
        <taxon>Hyphomicrobiales</taxon>
        <taxon>Phyllobacteriaceae</taxon>
        <taxon>Aminobacter</taxon>
    </lineage>
</organism>
<accession>A0ABR6LAI7</accession>
<gene>
    <name evidence="1" type="ORF">GGQ99_004809</name>
</gene>
<keyword evidence="2" id="KW-1185">Reference proteome</keyword>